<dbReference type="AlphaFoldDB" id="A0A645EUQ5"/>
<evidence type="ECO:0000313" key="1">
    <source>
        <dbReference type="EMBL" id="MPN05190.1"/>
    </source>
</evidence>
<reference evidence="1" key="1">
    <citation type="submission" date="2019-08" db="EMBL/GenBank/DDBJ databases">
        <authorList>
            <person name="Kucharzyk K."/>
            <person name="Murdoch R.W."/>
            <person name="Higgins S."/>
            <person name="Loffler F."/>
        </authorList>
    </citation>
    <scope>NUCLEOTIDE SEQUENCE</scope>
</reference>
<dbReference type="EMBL" id="VSSQ01051102">
    <property type="protein sequence ID" value="MPN05190.1"/>
    <property type="molecule type" value="Genomic_DNA"/>
</dbReference>
<proteinExistence type="predicted"/>
<gene>
    <name evidence="1" type="ORF">SDC9_152440</name>
</gene>
<protein>
    <submittedName>
        <fullName evidence="1">Uncharacterized protein</fullName>
    </submittedName>
</protein>
<accession>A0A645EUQ5</accession>
<sequence>MAAVARQAHALKFGIFLRELGDDLPSRILRAVVDQQYLALTADLARIGKVVQFF</sequence>
<organism evidence="1">
    <name type="scientific">bioreactor metagenome</name>
    <dbReference type="NCBI Taxonomy" id="1076179"/>
    <lineage>
        <taxon>unclassified sequences</taxon>
        <taxon>metagenomes</taxon>
        <taxon>ecological metagenomes</taxon>
    </lineage>
</organism>
<comment type="caution">
    <text evidence="1">The sequence shown here is derived from an EMBL/GenBank/DDBJ whole genome shotgun (WGS) entry which is preliminary data.</text>
</comment>
<name>A0A645EUQ5_9ZZZZ</name>